<name>A0A7R9KSA4_9ACAR</name>
<dbReference type="GO" id="GO:0004312">
    <property type="term" value="F:fatty acid synthase activity"/>
    <property type="evidence" value="ECO:0007669"/>
    <property type="project" value="TreeGrafter"/>
</dbReference>
<protein>
    <recommendedName>
        <fullName evidence="10">Malonyl-CoA:ACP transacylase (MAT) domain-containing protein</fullName>
    </recommendedName>
</protein>
<evidence type="ECO:0000313" key="11">
    <source>
        <dbReference type="EMBL" id="CAD7628413.1"/>
    </source>
</evidence>
<dbReference type="InterPro" id="IPR001227">
    <property type="entry name" value="Ac_transferase_dom_sf"/>
</dbReference>
<accession>A0A7R9KSA4</accession>
<dbReference type="InterPro" id="IPR016035">
    <property type="entry name" value="Acyl_Trfase/lysoPLipase"/>
</dbReference>
<evidence type="ECO:0000256" key="2">
    <source>
        <dbReference type="ARBA" id="ARBA00022516"/>
    </source>
</evidence>
<keyword evidence="1" id="KW-0596">Phosphopantetheine</keyword>
<gene>
    <name evidence="11" type="ORF">OSB1V03_LOCUS8835</name>
</gene>
<dbReference type="Gene3D" id="3.30.70.3290">
    <property type="match status" value="1"/>
</dbReference>
<dbReference type="GO" id="GO:0006633">
    <property type="term" value="P:fatty acid biosynthetic process"/>
    <property type="evidence" value="ECO:0007669"/>
    <property type="project" value="UniProtKB-KW"/>
</dbReference>
<evidence type="ECO:0000256" key="1">
    <source>
        <dbReference type="ARBA" id="ARBA00022450"/>
    </source>
</evidence>
<keyword evidence="7" id="KW-0275">Fatty acid biosynthesis</keyword>
<evidence type="ECO:0000256" key="5">
    <source>
        <dbReference type="ARBA" id="ARBA00023002"/>
    </source>
</evidence>
<evidence type="ECO:0000256" key="9">
    <source>
        <dbReference type="SAM" id="MobiDB-lite"/>
    </source>
</evidence>
<dbReference type="Gene3D" id="3.40.366.10">
    <property type="entry name" value="Malonyl-Coenzyme A Acyl Carrier Protein, domain 2"/>
    <property type="match status" value="1"/>
</dbReference>
<dbReference type="Proteomes" id="UP000759131">
    <property type="component" value="Unassembled WGS sequence"/>
</dbReference>
<dbReference type="EMBL" id="CAJPIZ010005677">
    <property type="protein sequence ID" value="CAG2108843.1"/>
    <property type="molecule type" value="Genomic_DNA"/>
</dbReference>
<keyword evidence="3" id="KW-0276">Fatty acid metabolism</keyword>
<organism evidence="11">
    <name type="scientific">Medioppia subpectinata</name>
    <dbReference type="NCBI Taxonomy" id="1979941"/>
    <lineage>
        <taxon>Eukaryota</taxon>
        <taxon>Metazoa</taxon>
        <taxon>Ecdysozoa</taxon>
        <taxon>Arthropoda</taxon>
        <taxon>Chelicerata</taxon>
        <taxon>Arachnida</taxon>
        <taxon>Acari</taxon>
        <taxon>Acariformes</taxon>
        <taxon>Sarcoptiformes</taxon>
        <taxon>Oribatida</taxon>
        <taxon>Brachypylina</taxon>
        <taxon>Oppioidea</taxon>
        <taxon>Oppiidae</taxon>
        <taxon>Medioppia</taxon>
    </lineage>
</organism>
<dbReference type="InterPro" id="IPR014043">
    <property type="entry name" value="Acyl_transferase_dom"/>
</dbReference>
<evidence type="ECO:0000256" key="3">
    <source>
        <dbReference type="ARBA" id="ARBA00022832"/>
    </source>
</evidence>
<keyword evidence="5" id="KW-0560">Oxidoreductase</keyword>
<feature type="compositionally biased region" description="Low complexity" evidence="9">
    <location>
        <begin position="12"/>
        <end position="21"/>
    </location>
</feature>
<evidence type="ECO:0000256" key="7">
    <source>
        <dbReference type="ARBA" id="ARBA00023160"/>
    </source>
</evidence>
<keyword evidence="12" id="KW-1185">Reference proteome</keyword>
<dbReference type="InterPro" id="IPR050091">
    <property type="entry name" value="PKS_NRPS_Biosynth_Enz"/>
</dbReference>
<feature type="non-terminal residue" evidence="11">
    <location>
        <position position="1"/>
    </location>
</feature>
<keyword evidence="8" id="KW-0511">Multifunctional enzyme</keyword>
<keyword evidence="6" id="KW-0443">Lipid metabolism</keyword>
<reference evidence="11" key="1">
    <citation type="submission" date="2020-11" db="EMBL/GenBank/DDBJ databases">
        <authorList>
            <person name="Tran Van P."/>
        </authorList>
    </citation>
    <scope>NUCLEOTIDE SEQUENCE</scope>
</reference>
<dbReference type="SUPFAM" id="SSF52151">
    <property type="entry name" value="FabD/lysophospholipase-like"/>
    <property type="match status" value="1"/>
</dbReference>
<dbReference type="PANTHER" id="PTHR43775">
    <property type="entry name" value="FATTY ACID SYNTHASE"/>
    <property type="match status" value="1"/>
</dbReference>
<dbReference type="OrthoDB" id="329835at2759"/>
<dbReference type="SMART" id="SM00827">
    <property type="entry name" value="PKS_AT"/>
    <property type="match status" value="1"/>
</dbReference>
<evidence type="ECO:0000259" key="10">
    <source>
        <dbReference type="SMART" id="SM00827"/>
    </source>
</evidence>
<evidence type="ECO:0000256" key="6">
    <source>
        <dbReference type="ARBA" id="ARBA00023098"/>
    </source>
</evidence>
<dbReference type="PANTHER" id="PTHR43775:SF7">
    <property type="entry name" value="FATTY ACID SYNTHASE"/>
    <property type="match status" value="1"/>
</dbReference>
<keyword evidence="4" id="KW-0521">NADP</keyword>
<evidence type="ECO:0000313" key="12">
    <source>
        <dbReference type="Proteomes" id="UP000759131"/>
    </source>
</evidence>
<evidence type="ECO:0000256" key="8">
    <source>
        <dbReference type="ARBA" id="ARBA00023268"/>
    </source>
</evidence>
<feature type="region of interest" description="Disordered" evidence="9">
    <location>
        <begin position="1"/>
        <end position="21"/>
    </location>
</feature>
<dbReference type="AlphaFoldDB" id="A0A7R9KSA4"/>
<feature type="domain" description="Malonyl-CoA:ACP transacylase (MAT)" evidence="10">
    <location>
        <begin position="132"/>
        <end position="409"/>
    </location>
</feature>
<dbReference type="GO" id="GO:0016491">
    <property type="term" value="F:oxidoreductase activity"/>
    <property type="evidence" value="ECO:0007669"/>
    <property type="project" value="UniProtKB-KW"/>
</dbReference>
<evidence type="ECO:0000256" key="4">
    <source>
        <dbReference type="ARBA" id="ARBA00022857"/>
    </source>
</evidence>
<sequence length="451" mass="50571">FYKNPKLNESESGAQSGRQVQQQSRLVVVSGRTQRIVANVLDKGFGGDRKVDDEFCTLLDNAFKEKSRTNDLNRVDDDLWRGFAVFTTTTDGNRFQQISRHITKQSAQNKPSIWFMFTGLHENLSHYICALMTIPAFKASVEMSAQIVHSMGVDAIECLTETMFWETDLNGQNIHRVFIAAAVHHMAFVDVMRAVGVTPDGYLGASLGELMCLYLDGLCDRRQCLAMCQAVRLPDNPRPLWTFRGVNSWHEIERHCANGTDICVAAHYADSHFNVVGTEVAVYELRDALHARQIQVSEVRKKYNPLHTGNLFVPNMGQVLLDQFTQVVPERTHSKPSDRLIFTSRPTLRLVGTADNTIGFSAAESFANTLLSTDFFKEAVDRLPADALVVNIDSNSGLRDVALSGRPQELYVRQSESSPEPVFGINHLFREIGLVFTAGHWPRVHDLMANI</sequence>
<keyword evidence="2" id="KW-0444">Lipid biosynthesis</keyword>
<dbReference type="Pfam" id="PF00698">
    <property type="entry name" value="Acyl_transf_1"/>
    <property type="match status" value="1"/>
</dbReference>
<dbReference type="EMBL" id="OC860252">
    <property type="protein sequence ID" value="CAD7628413.1"/>
    <property type="molecule type" value="Genomic_DNA"/>
</dbReference>
<proteinExistence type="predicted"/>